<evidence type="ECO:0000313" key="1">
    <source>
        <dbReference type="EMBL" id="OHU59499.1"/>
    </source>
</evidence>
<comment type="caution">
    <text evidence="1">The sequence shown here is derived from an EMBL/GenBank/DDBJ whole genome shotgun (WGS) entry which is preliminary data.</text>
</comment>
<sequence>MSVTTDKDTYIDLATLRLADGACEELAARCELLRSAFAGAIARLDTIAPAGHSIFGDCAEGRGWYQVVHDAVRAPEGSLTAVLEQHRSVLTEFAETFRRIGDAYRDIDTNSADCSRKAGAVR</sequence>
<proteinExistence type="predicted"/>
<organism evidence="1 2">
    <name type="scientific">Mycobacteroides chelonae</name>
    <name type="common">Mycobacterium chelonae</name>
    <dbReference type="NCBI Taxonomy" id="1774"/>
    <lineage>
        <taxon>Bacteria</taxon>
        <taxon>Bacillati</taxon>
        <taxon>Actinomycetota</taxon>
        <taxon>Actinomycetes</taxon>
        <taxon>Mycobacteriales</taxon>
        <taxon>Mycobacteriaceae</taxon>
        <taxon>Mycobacteroides</taxon>
    </lineage>
</organism>
<name>A0A1S1LS56_MYCCH</name>
<dbReference type="RefSeq" id="WP_057968021.1">
    <property type="nucleotide sequence ID" value="NZ_JBLVUQ010000002.1"/>
</dbReference>
<dbReference type="EMBL" id="MLIQ01000011">
    <property type="protein sequence ID" value="OHU59499.1"/>
    <property type="molecule type" value="Genomic_DNA"/>
</dbReference>
<dbReference type="Proteomes" id="UP000180043">
    <property type="component" value="Unassembled WGS sequence"/>
</dbReference>
<dbReference type="AlphaFoldDB" id="A0A1S1LS56"/>
<protein>
    <recommendedName>
        <fullName evidence="3">ESX-1 secretion-associated protein</fullName>
    </recommendedName>
</protein>
<evidence type="ECO:0000313" key="2">
    <source>
        <dbReference type="Proteomes" id="UP000180043"/>
    </source>
</evidence>
<evidence type="ECO:0008006" key="3">
    <source>
        <dbReference type="Google" id="ProtNLM"/>
    </source>
</evidence>
<gene>
    <name evidence="1" type="ORF">BKG82_02605</name>
</gene>
<reference evidence="1 2" key="1">
    <citation type="submission" date="2016-10" db="EMBL/GenBank/DDBJ databases">
        <title>Evaluation of Human, Veterinary and Environmental Mycobacterium chelonae Isolates by Core Genome Phylogenomic Analysis, Targeted Gene Comparison, and Anti-microbial Susceptibility Patterns: A Tale of Mistaken Identities.</title>
        <authorList>
            <person name="Fogelson S.B."/>
            <person name="Camus A.C."/>
            <person name="Lorenz W."/>
            <person name="Vasireddy R."/>
            <person name="Vasireddy S."/>
            <person name="Smith T."/>
            <person name="Brown-Elliott B.A."/>
            <person name="Wallace R.J.Jr."/>
            <person name="Hasan N.A."/>
            <person name="Reischl U."/>
            <person name="Sanchez S."/>
        </authorList>
    </citation>
    <scope>NUCLEOTIDE SEQUENCE [LARGE SCALE GENOMIC DNA]</scope>
    <source>
        <strain evidence="1 2">15515</strain>
    </source>
</reference>
<accession>A0A1S1LS56</accession>